<comment type="similarity">
    <text evidence="2">Belongs to the NAD(P)-dependent epimerase/dehydratase family. Dihydroflavonol-4-reductase subfamily.</text>
</comment>
<dbReference type="InterPro" id="IPR036291">
    <property type="entry name" value="NAD(P)-bd_dom_sf"/>
</dbReference>
<evidence type="ECO:0000313" key="4">
    <source>
        <dbReference type="EMBL" id="CRG83653.1"/>
    </source>
</evidence>
<feature type="domain" description="3-beta hydroxysteroid dehydrogenase/isomerase" evidence="3">
    <location>
        <begin position="12"/>
        <end position="137"/>
    </location>
</feature>
<dbReference type="SUPFAM" id="SSF51735">
    <property type="entry name" value="NAD(P)-binding Rossmann-fold domains"/>
    <property type="match status" value="1"/>
</dbReference>
<dbReference type="PANTHER" id="PTHR10366:SF562">
    <property type="entry name" value="ALDEHYDE REDUCTASE II (AFU_ORTHOLOGUE AFUA_1G11360)"/>
    <property type="match status" value="1"/>
</dbReference>
<dbReference type="STRING" id="28573.A0A0U1LKY9"/>
<dbReference type="Proteomes" id="UP000054383">
    <property type="component" value="Unassembled WGS sequence"/>
</dbReference>
<evidence type="ECO:0000256" key="1">
    <source>
        <dbReference type="ARBA" id="ARBA00023002"/>
    </source>
</evidence>
<protein>
    <submittedName>
        <fullName evidence="4">Aldehyde reductase 2</fullName>
    </submittedName>
</protein>
<dbReference type="InterPro" id="IPR002225">
    <property type="entry name" value="3Beta_OHSteriod_DH/Estase"/>
</dbReference>
<dbReference type="EMBL" id="CVMT01000001">
    <property type="protein sequence ID" value="CRG83653.1"/>
    <property type="molecule type" value="Genomic_DNA"/>
</dbReference>
<name>A0A0U1LKY9_TALIS</name>
<evidence type="ECO:0000256" key="2">
    <source>
        <dbReference type="ARBA" id="ARBA00023445"/>
    </source>
</evidence>
<gene>
    <name evidence="4" type="ORF">PISL3812_01008</name>
</gene>
<dbReference type="InterPro" id="IPR050425">
    <property type="entry name" value="NAD(P)_dehydrat-like"/>
</dbReference>
<dbReference type="OrthoDB" id="2735536at2759"/>
<evidence type="ECO:0000259" key="3">
    <source>
        <dbReference type="Pfam" id="PF01073"/>
    </source>
</evidence>
<organism evidence="4 5">
    <name type="scientific">Talaromyces islandicus</name>
    <name type="common">Penicillium islandicum</name>
    <dbReference type="NCBI Taxonomy" id="28573"/>
    <lineage>
        <taxon>Eukaryota</taxon>
        <taxon>Fungi</taxon>
        <taxon>Dikarya</taxon>
        <taxon>Ascomycota</taxon>
        <taxon>Pezizomycotina</taxon>
        <taxon>Eurotiomycetes</taxon>
        <taxon>Eurotiomycetidae</taxon>
        <taxon>Eurotiales</taxon>
        <taxon>Trichocomaceae</taxon>
        <taxon>Talaromyces</taxon>
        <taxon>Talaromyces sect. Islandici</taxon>
    </lineage>
</organism>
<accession>A0A0U1LKY9</accession>
<dbReference type="Gene3D" id="3.40.50.720">
    <property type="entry name" value="NAD(P)-binding Rossmann-like Domain"/>
    <property type="match status" value="1"/>
</dbReference>
<proteinExistence type="inferred from homology"/>
<keyword evidence="1" id="KW-0560">Oxidoreductase</keyword>
<dbReference type="Pfam" id="PF01073">
    <property type="entry name" value="3Beta_HSD"/>
    <property type="match status" value="1"/>
</dbReference>
<dbReference type="GO" id="GO:0006694">
    <property type="term" value="P:steroid biosynthetic process"/>
    <property type="evidence" value="ECO:0007669"/>
    <property type="project" value="InterPro"/>
</dbReference>
<keyword evidence="5" id="KW-1185">Reference proteome</keyword>
<sequence length="344" mass="38080">MTTTIPKGSWVLITGANGFVASHTAKQFLERGYKVRGTVRDIHKSSWLTDDIFKTYTERGEFELVHVADLAVEHAFDEAVRGVSAVVHVASIGTFDPNPYNSIPQVVLGVTSLLDAALGEPSVKVFVYTSSVAATATPTTDNTTHIGPDTWNDIAVQLAWAPPPYDQDPARGMIAYMAGKTEAERALWKYVKDKTPHFTVNSVYPGAILGEYLNKKHSETAYSWIKIIYDGKREALMGTAATISNDVKDCALLHVAAILDPEVRNARIPGWGQYCNWNDILAIMRRLYPEKQFIDDLPGMGRLQLTTDCTQALALLEKWGGQKGWKSLEETVADNMESIMKWCP</sequence>
<reference evidence="4 5" key="1">
    <citation type="submission" date="2015-04" db="EMBL/GenBank/DDBJ databases">
        <authorList>
            <person name="Syromyatnikov M.Y."/>
            <person name="Popov V.N."/>
        </authorList>
    </citation>
    <scope>NUCLEOTIDE SEQUENCE [LARGE SCALE GENOMIC DNA]</scope>
    <source>
        <strain evidence="4">WF-38-12</strain>
    </source>
</reference>
<dbReference type="OMA" id="REMIDTF"/>
<dbReference type="GO" id="GO:0016616">
    <property type="term" value="F:oxidoreductase activity, acting on the CH-OH group of donors, NAD or NADP as acceptor"/>
    <property type="evidence" value="ECO:0007669"/>
    <property type="project" value="InterPro"/>
</dbReference>
<dbReference type="PANTHER" id="PTHR10366">
    <property type="entry name" value="NAD DEPENDENT EPIMERASE/DEHYDRATASE"/>
    <property type="match status" value="1"/>
</dbReference>
<evidence type="ECO:0000313" key="5">
    <source>
        <dbReference type="Proteomes" id="UP000054383"/>
    </source>
</evidence>
<dbReference type="AlphaFoldDB" id="A0A0U1LKY9"/>